<feature type="chain" id="PRO_5045856726" evidence="1">
    <location>
        <begin position="25"/>
        <end position="442"/>
    </location>
</feature>
<dbReference type="EMBL" id="FUZO01000002">
    <property type="protein sequence ID" value="SKC70427.1"/>
    <property type="molecule type" value="Genomic_DNA"/>
</dbReference>
<dbReference type="RefSeq" id="WP_079706837.1">
    <property type="nucleotide sequence ID" value="NZ_FUZO01000002.1"/>
</dbReference>
<dbReference type="CDD" id="cd13585">
    <property type="entry name" value="PBP2_TMBP_like"/>
    <property type="match status" value="1"/>
</dbReference>
<reference evidence="2 3" key="1">
    <citation type="submission" date="2017-02" db="EMBL/GenBank/DDBJ databases">
        <authorList>
            <person name="Varghese N."/>
            <person name="Submissions S."/>
        </authorList>
    </citation>
    <scope>NUCLEOTIDE SEQUENCE [LARGE SCALE GENOMIC DNA]</scope>
    <source>
        <strain evidence="2 3">VKM Ac-1787</strain>
    </source>
</reference>
<dbReference type="SUPFAM" id="SSF53850">
    <property type="entry name" value="Periplasmic binding protein-like II"/>
    <property type="match status" value="1"/>
</dbReference>
<dbReference type="Gene3D" id="3.40.190.10">
    <property type="entry name" value="Periplasmic binding protein-like II"/>
    <property type="match status" value="2"/>
</dbReference>
<dbReference type="InterPro" id="IPR006059">
    <property type="entry name" value="SBP"/>
</dbReference>
<proteinExistence type="predicted"/>
<dbReference type="Proteomes" id="UP000190827">
    <property type="component" value="Unassembled WGS sequence"/>
</dbReference>
<evidence type="ECO:0000256" key="1">
    <source>
        <dbReference type="SAM" id="SignalP"/>
    </source>
</evidence>
<evidence type="ECO:0000313" key="3">
    <source>
        <dbReference type="Proteomes" id="UP000190827"/>
    </source>
</evidence>
<dbReference type="Pfam" id="PF13416">
    <property type="entry name" value="SBP_bac_8"/>
    <property type="match status" value="1"/>
</dbReference>
<dbReference type="PANTHER" id="PTHR43649:SF30">
    <property type="entry name" value="ABC TRANSPORTER SUBSTRATE-BINDING PROTEIN"/>
    <property type="match status" value="1"/>
</dbReference>
<dbReference type="PANTHER" id="PTHR43649">
    <property type="entry name" value="ARABINOSE-BINDING PROTEIN-RELATED"/>
    <property type="match status" value="1"/>
</dbReference>
<dbReference type="PROSITE" id="PS51257">
    <property type="entry name" value="PROKAR_LIPOPROTEIN"/>
    <property type="match status" value="1"/>
</dbReference>
<dbReference type="InterPro" id="IPR050490">
    <property type="entry name" value="Bact_solute-bd_prot1"/>
</dbReference>
<accession>A0ABY1LQS4</accession>
<keyword evidence="1" id="KW-0732">Signal</keyword>
<gene>
    <name evidence="2" type="ORF">SAMN06295973_3156</name>
</gene>
<sequence length="442" mass="46390">MRRHPRSRSRILGFTAATAVSALALTGCAVGGGNGDASLSDEDVTISFAWWGASARDERTRAAIDLFEEQYPNITVKPQSTEWGGYWDKLATTAAGGNAPDVMQFDQTHLSSYAQRGALADVDGYADVLDTSEFPEPLLDQGRVDGKLHGVPAGVGSTGVLVNTSVLAQYGVELPDPTTWTWDDLTATALAVTEASGGAVHGITPFGGDMPTLTLWARQHGNDVYDTEGELILEESVLTDYWDYALAQIDSGAAPTASQLAEQAGSALDLSDIATGKTAFTFAPSALVTAYQAAAPDSAFDLVPIPADADATDGYMYVRPSMYWTVSSQSEHPAEAALLIDFLTSEPAVAKLFGTERGMPATPTFQEAVAPDLTPGDQIVADAIESATALSGDAPGITPVGAEDAESMLARHNQDVQFGRKTTAEAAKAYIDELRTAITAAS</sequence>
<feature type="signal peptide" evidence="1">
    <location>
        <begin position="1"/>
        <end position="24"/>
    </location>
</feature>
<keyword evidence="3" id="KW-1185">Reference proteome</keyword>
<name>A0ABY1LQS4_9MICO</name>
<evidence type="ECO:0000313" key="2">
    <source>
        <dbReference type="EMBL" id="SKC70427.1"/>
    </source>
</evidence>
<protein>
    <submittedName>
        <fullName evidence="2">Carbohydrate ABC transporter substrate-binding protein, CUT1 family</fullName>
    </submittedName>
</protein>
<organism evidence="2 3">
    <name type="scientific">Plantibacter cousiniae</name>
    <name type="common">nom. nud.</name>
    <dbReference type="NCBI Taxonomy" id="199709"/>
    <lineage>
        <taxon>Bacteria</taxon>
        <taxon>Bacillati</taxon>
        <taxon>Actinomycetota</taxon>
        <taxon>Actinomycetes</taxon>
        <taxon>Micrococcales</taxon>
        <taxon>Microbacteriaceae</taxon>
        <taxon>Plantibacter</taxon>
    </lineage>
</organism>
<comment type="caution">
    <text evidence="2">The sequence shown here is derived from an EMBL/GenBank/DDBJ whole genome shotgun (WGS) entry which is preliminary data.</text>
</comment>